<dbReference type="Proteomes" id="UP001501508">
    <property type="component" value="Unassembled WGS sequence"/>
</dbReference>
<evidence type="ECO:0000313" key="2">
    <source>
        <dbReference type="Proteomes" id="UP001501508"/>
    </source>
</evidence>
<name>A0ABP8LNS7_9BACT</name>
<evidence type="ECO:0008006" key="3">
    <source>
        <dbReference type="Google" id="ProtNLM"/>
    </source>
</evidence>
<accession>A0ABP8LNS7</accession>
<dbReference type="RefSeq" id="WP_345026355.1">
    <property type="nucleotide sequence ID" value="NZ_BAABEY010000002.1"/>
</dbReference>
<dbReference type="EMBL" id="BAABEY010000002">
    <property type="protein sequence ID" value="GAA4432285.1"/>
    <property type="molecule type" value="Genomic_DNA"/>
</dbReference>
<reference evidence="2" key="1">
    <citation type="journal article" date="2019" name="Int. J. Syst. Evol. Microbiol.">
        <title>The Global Catalogue of Microorganisms (GCM) 10K type strain sequencing project: providing services to taxonomists for standard genome sequencing and annotation.</title>
        <authorList>
            <consortium name="The Broad Institute Genomics Platform"/>
            <consortium name="The Broad Institute Genome Sequencing Center for Infectious Disease"/>
            <person name="Wu L."/>
            <person name="Ma J."/>
        </authorList>
    </citation>
    <scope>NUCLEOTIDE SEQUENCE [LARGE SCALE GENOMIC DNA]</scope>
    <source>
        <strain evidence="2">JCM 31920</strain>
    </source>
</reference>
<protein>
    <recommendedName>
        <fullName evidence="3">Bacteriocin-protection protein</fullName>
    </recommendedName>
</protein>
<keyword evidence="2" id="KW-1185">Reference proteome</keyword>
<organism evidence="1 2">
    <name type="scientific">Ravibacter arvi</name>
    <dbReference type="NCBI Taxonomy" id="2051041"/>
    <lineage>
        <taxon>Bacteria</taxon>
        <taxon>Pseudomonadati</taxon>
        <taxon>Bacteroidota</taxon>
        <taxon>Cytophagia</taxon>
        <taxon>Cytophagales</taxon>
        <taxon>Spirosomataceae</taxon>
        <taxon>Ravibacter</taxon>
    </lineage>
</organism>
<evidence type="ECO:0000313" key="1">
    <source>
        <dbReference type="EMBL" id="GAA4432285.1"/>
    </source>
</evidence>
<sequence length="125" mass="14801">MMETKDGKMAIYAKDRGEWRTWLQENSDREKSVWLILFHKKSQTPSVNLIEATEEALCFGWIDSLCKKRDHESYYLTFSMRNPKKSKWSLPNIQRAERMIEQKLMTAGGQRMIDIAREKGLWNNA</sequence>
<comment type="caution">
    <text evidence="1">The sequence shown here is derived from an EMBL/GenBank/DDBJ whole genome shotgun (WGS) entry which is preliminary data.</text>
</comment>
<gene>
    <name evidence="1" type="ORF">GCM10023091_04120</name>
</gene>
<proteinExistence type="predicted"/>